<comment type="caution">
    <text evidence="1">The sequence shown here is derived from an EMBL/GenBank/DDBJ whole genome shotgun (WGS) entry which is preliminary data.</text>
</comment>
<dbReference type="EMBL" id="CADEHS020000455">
    <property type="protein sequence ID" value="CAG9951978.1"/>
    <property type="molecule type" value="Genomic_DNA"/>
</dbReference>
<accession>A0ACA9UHJ1</accession>
<gene>
    <name evidence="1" type="ORF">CRV2_00020549</name>
</gene>
<protein>
    <submittedName>
        <fullName evidence="1">Uncharacterized protein</fullName>
    </submittedName>
</protein>
<dbReference type="Proteomes" id="UP000836387">
    <property type="component" value="Unassembled WGS sequence"/>
</dbReference>
<organism evidence="1 2">
    <name type="scientific">Clonostachys rosea f. rosea IK726</name>
    <dbReference type="NCBI Taxonomy" id="1349383"/>
    <lineage>
        <taxon>Eukaryota</taxon>
        <taxon>Fungi</taxon>
        <taxon>Dikarya</taxon>
        <taxon>Ascomycota</taxon>
        <taxon>Pezizomycotina</taxon>
        <taxon>Sordariomycetes</taxon>
        <taxon>Hypocreomycetidae</taxon>
        <taxon>Hypocreales</taxon>
        <taxon>Bionectriaceae</taxon>
        <taxon>Clonostachys</taxon>
    </lineage>
</organism>
<keyword evidence="2" id="KW-1185">Reference proteome</keyword>
<proteinExistence type="predicted"/>
<feature type="non-terminal residue" evidence="1">
    <location>
        <position position="101"/>
    </location>
</feature>
<reference evidence="1" key="2">
    <citation type="submission" date="2021-10" db="EMBL/GenBank/DDBJ databases">
        <authorList>
            <person name="Piombo E."/>
        </authorList>
    </citation>
    <scope>NUCLEOTIDE SEQUENCE</scope>
</reference>
<evidence type="ECO:0000313" key="1">
    <source>
        <dbReference type="EMBL" id="CAG9951978.1"/>
    </source>
</evidence>
<sequence>MASDFDVRIASAEAGGMCPNRTGCMDIVAEKNAEAGANEDKTMAGHLARQQAASWPLHQQYEGKIHRMAQSGVREAFHELQEIPTYRGTSKAKVRLISSRW</sequence>
<reference evidence="1" key="1">
    <citation type="submission" date="2020-04" db="EMBL/GenBank/DDBJ databases">
        <authorList>
            <person name="Broberg M."/>
        </authorList>
    </citation>
    <scope>NUCLEOTIDE SEQUENCE</scope>
</reference>
<name>A0ACA9UHJ1_BIOOC</name>
<evidence type="ECO:0000313" key="2">
    <source>
        <dbReference type="Proteomes" id="UP000836387"/>
    </source>
</evidence>